<keyword evidence="3" id="KW-1185">Reference proteome</keyword>
<sequence>MLNKLIHDATLVPDGPGQYKILNGETEVVYAFPEGLFFLSSLLTTVWIWLHLGSALLLKGAIKVDALKNRLVSLSNIGGKPFMSVVAIFSVMIGFLWVLSIISISIGRFI</sequence>
<reference evidence="2 3" key="1">
    <citation type="submission" date="2018-06" db="EMBL/GenBank/DDBJ databases">
        <title>Draft genome sequence of Burkholderia reimsis strain BE51 isolated from a French agricultural soil.</title>
        <authorList>
            <person name="Esmaeel Q."/>
        </authorList>
    </citation>
    <scope>NUCLEOTIDE SEQUENCE [LARGE SCALE GENOMIC DNA]</scope>
    <source>
        <strain evidence="2 3">BE51</strain>
    </source>
</reference>
<comment type="caution">
    <text evidence="2">The sequence shown here is derived from an EMBL/GenBank/DDBJ whole genome shotgun (WGS) entry which is preliminary data.</text>
</comment>
<feature type="transmembrane region" description="Helical" evidence="1">
    <location>
        <begin position="36"/>
        <end position="61"/>
    </location>
</feature>
<name>A0A365QTJ8_9BURK</name>
<keyword evidence="1" id="KW-0812">Transmembrane</keyword>
<evidence type="ECO:0000256" key="1">
    <source>
        <dbReference type="SAM" id="Phobius"/>
    </source>
</evidence>
<evidence type="ECO:0000313" key="2">
    <source>
        <dbReference type="EMBL" id="RBB38206.1"/>
    </source>
</evidence>
<protein>
    <submittedName>
        <fullName evidence="2">Uncharacterized protein</fullName>
    </submittedName>
</protein>
<proteinExistence type="predicted"/>
<evidence type="ECO:0000313" key="3">
    <source>
        <dbReference type="Proteomes" id="UP000252458"/>
    </source>
</evidence>
<accession>A0A365QTJ8</accession>
<dbReference type="EMBL" id="QMFZ01000015">
    <property type="protein sequence ID" value="RBB38206.1"/>
    <property type="molecule type" value="Genomic_DNA"/>
</dbReference>
<organism evidence="2 3">
    <name type="scientific">Burkholderia reimsis</name>
    <dbReference type="NCBI Taxonomy" id="2234132"/>
    <lineage>
        <taxon>Bacteria</taxon>
        <taxon>Pseudomonadati</taxon>
        <taxon>Pseudomonadota</taxon>
        <taxon>Betaproteobacteria</taxon>
        <taxon>Burkholderiales</taxon>
        <taxon>Burkholderiaceae</taxon>
        <taxon>Burkholderia</taxon>
    </lineage>
</organism>
<feature type="transmembrane region" description="Helical" evidence="1">
    <location>
        <begin position="82"/>
        <end position="106"/>
    </location>
</feature>
<keyword evidence="1" id="KW-0472">Membrane</keyword>
<gene>
    <name evidence="2" type="ORF">DPV79_19220</name>
</gene>
<keyword evidence="1" id="KW-1133">Transmembrane helix</keyword>
<dbReference type="AlphaFoldDB" id="A0A365QTJ8"/>
<dbReference type="Proteomes" id="UP000252458">
    <property type="component" value="Unassembled WGS sequence"/>
</dbReference>